<sequence length="387" mass="42308">MSVYDIWPAFACTVLLLLLARLPVFGRAGFASTGFRVNSIDGVRGFLALGVALHHSAIYYQFLRTGLWAAPPSQFYTLVGQVCVSFFFIITGYLFWRKIIRAKGLLDFPKLMMGRFFRLGPVYFFAIGFAVCIAFYRAGGQLNIAPEAYFLQVANNLALGFFPLVDMNGDTGSYTIVAGVTWTLRYEWYFYFALPVLALFARSNGTHLPFAIFLAVFCTVFALMGAAPDWTLFTLFGLGMVCASLEFEDVLLKLPPAALSSIGIAILVTIFWTCSTAYQPGVAVLAGVVFYLLVSGATLFGLLTAKPSVRLGDISYGIYLLQGPALYLVFAIAPVRRFTQISDAGHWVVVFGTLALLVVSALAVHIFIERPGVQLGKAIDLRVNATG</sequence>
<dbReference type="AlphaFoldDB" id="A0A368Z1Z2"/>
<dbReference type="InterPro" id="IPR002656">
    <property type="entry name" value="Acyl_transf_3_dom"/>
</dbReference>
<proteinExistence type="predicted"/>
<feature type="transmembrane region" description="Helical" evidence="1">
    <location>
        <begin position="210"/>
        <end position="238"/>
    </location>
</feature>
<feature type="transmembrane region" description="Helical" evidence="1">
    <location>
        <begin position="347"/>
        <end position="368"/>
    </location>
</feature>
<dbReference type="GO" id="GO:0000271">
    <property type="term" value="P:polysaccharide biosynthetic process"/>
    <property type="evidence" value="ECO:0007669"/>
    <property type="project" value="TreeGrafter"/>
</dbReference>
<feature type="transmembrane region" description="Helical" evidence="1">
    <location>
        <begin position="250"/>
        <end position="272"/>
    </location>
</feature>
<reference evidence="3 4" key="1">
    <citation type="submission" date="2018-07" db="EMBL/GenBank/DDBJ databases">
        <title>Genomic Encyclopedia of Type Strains, Phase III (KMG-III): the genomes of soil and plant-associated and newly described type strains.</title>
        <authorList>
            <person name="Whitman W."/>
        </authorList>
    </citation>
    <scope>NUCLEOTIDE SEQUENCE [LARGE SCALE GENOMIC DNA]</scope>
    <source>
        <strain evidence="3 4">31-25a</strain>
    </source>
</reference>
<feature type="transmembrane region" description="Helical" evidence="1">
    <location>
        <begin position="116"/>
        <end position="136"/>
    </location>
</feature>
<feature type="domain" description="Acyltransferase 3" evidence="2">
    <location>
        <begin position="38"/>
        <end position="363"/>
    </location>
</feature>
<evidence type="ECO:0000259" key="2">
    <source>
        <dbReference type="Pfam" id="PF01757"/>
    </source>
</evidence>
<evidence type="ECO:0000256" key="1">
    <source>
        <dbReference type="SAM" id="Phobius"/>
    </source>
</evidence>
<evidence type="ECO:0000313" key="4">
    <source>
        <dbReference type="Proteomes" id="UP000253324"/>
    </source>
</evidence>
<dbReference type="Proteomes" id="UP000253324">
    <property type="component" value="Unassembled WGS sequence"/>
</dbReference>
<protein>
    <submittedName>
        <fullName evidence="3">Peptidoglycan/LPS O-acetylase OafA/YrhL</fullName>
    </submittedName>
</protein>
<gene>
    <name evidence="3" type="ORF">C7476_102453</name>
</gene>
<keyword evidence="1" id="KW-1133">Transmembrane helix</keyword>
<dbReference type="Pfam" id="PF01757">
    <property type="entry name" value="Acyl_transf_3"/>
    <property type="match status" value="1"/>
</dbReference>
<dbReference type="OrthoDB" id="505919at2"/>
<feature type="transmembrane region" description="Helical" evidence="1">
    <location>
        <begin position="284"/>
        <end position="304"/>
    </location>
</feature>
<dbReference type="GO" id="GO:0016020">
    <property type="term" value="C:membrane"/>
    <property type="evidence" value="ECO:0007669"/>
    <property type="project" value="TreeGrafter"/>
</dbReference>
<feature type="transmembrane region" description="Helical" evidence="1">
    <location>
        <begin position="75"/>
        <end position="96"/>
    </location>
</feature>
<organism evidence="3 4">
    <name type="scientific">Phyllobacterium bourgognense</name>
    <dbReference type="NCBI Taxonomy" id="314236"/>
    <lineage>
        <taxon>Bacteria</taxon>
        <taxon>Pseudomonadati</taxon>
        <taxon>Pseudomonadota</taxon>
        <taxon>Alphaproteobacteria</taxon>
        <taxon>Hyphomicrobiales</taxon>
        <taxon>Phyllobacteriaceae</taxon>
        <taxon>Phyllobacterium</taxon>
    </lineage>
</organism>
<comment type="caution">
    <text evidence="3">The sequence shown here is derived from an EMBL/GenBank/DDBJ whole genome shotgun (WGS) entry which is preliminary data.</text>
</comment>
<dbReference type="InterPro" id="IPR050879">
    <property type="entry name" value="Acyltransferase_3"/>
</dbReference>
<name>A0A368Z1Z2_9HYPH</name>
<dbReference type="GO" id="GO:0016747">
    <property type="term" value="F:acyltransferase activity, transferring groups other than amino-acyl groups"/>
    <property type="evidence" value="ECO:0007669"/>
    <property type="project" value="InterPro"/>
</dbReference>
<feature type="transmembrane region" description="Helical" evidence="1">
    <location>
        <begin position="316"/>
        <end position="335"/>
    </location>
</feature>
<feature type="transmembrane region" description="Helical" evidence="1">
    <location>
        <begin position="186"/>
        <end position="204"/>
    </location>
</feature>
<feature type="transmembrane region" description="Helical" evidence="1">
    <location>
        <begin position="6"/>
        <end position="24"/>
    </location>
</feature>
<dbReference type="EMBL" id="QPJM01000002">
    <property type="protein sequence ID" value="RCW86472.1"/>
    <property type="molecule type" value="Genomic_DNA"/>
</dbReference>
<evidence type="ECO:0000313" key="3">
    <source>
        <dbReference type="EMBL" id="RCW86472.1"/>
    </source>
</evidence>
<dbReference type="PANTHER" id="PTHR23028:SF131">
    <property type="entry name" value="BLR2367 PROTEIN"/>
    <property type="match status" value="1"/>
</dbReference>
<keyword evidence="1" id="KW-0472">Membrane</keyword>
<accession>A0A368Z1Z2</accession>
<feature type="transmembrane region" description="Helical" evidence="1">
    <location>
        <begin position="45"/>
        <end position="63"/>
    </location>
</feature>
<dbReference type="PANTHER" id="PTHR23028">
    <property type="entry name" value="ACETYLTRANSFERASE"/>
    <property type="match status" value="1"/>
</dbReference>
<keyword evidence="4" id="KW-1185">Reference proteome</keyword>
<dbReference type="RefSeq" id="WP_114428948.1">
    <property type="nucleotide sequence ID" value="NZ_QPJM01000002.1"/>
</dbReference>
<keyword evidence="1" id="KW-0812">Transmembrane</keyword>